<evidence type="ECO:0000313" key="1">
    <source>
        <dbReference type="EMBL" id="PTX64657.1"/>
    </source>
</evidence>
<comment type="caution">
    <text evidence="1">The sequence shown here is derived from an EMBL/GenBank/DDBJ whole genome shotgun (WGS) entry which is preliminary data.</text>
</comment>
<reference evidence="1 2" key="1">
    <citation type="submission" date="2018-04" db="EMBL/GenBank/DDBJ databases">
        <title>Genomic Encyclopedia of Archaeal and Bacterial Type Strains, Phase II (KMG-II): from individual species to whole genera.</title>
        <authorList>
            <person name="Goeker M."/>
        </authorList>
    </citation>
    <scope>NUCLEOTIDE SEQUENCE [LARGE SCALE GENOMIC DNA]</scope>
    <source>
        <strain evidence="1 2">DSM 45787</strain>
    </source>
</reference>
<protein>
    <submittedName>
        <fullName evidence="1">Uncharacterized protein</fullName>
    </submittedName>
</protein>
<sequence>MTEFILFYNEERIHGTLTYQAPATFYKAVRKKENPELEVRLYPFLLGKKPAIVGIDIKGEAYTLRV</sequence>
<gene>
    <name evidence="1" type="ORF">C8P63_102151</name>
</gene>
<dbReference type="AlphaFoldDB" id="A0A2T6C8L7"/>
<proteinExistence type="predicted"/>
<keyword evidence="2" id="KW-1185">Reference proteome</keyword>
<dbReference type="EMBL" id="QBKR01000002">
    <property type="protein sequence ID" value="PTX64657.1"/>
    <property type="molecule type" value="Genomic_DNA"/>
</dbReference>
<accession>A0A2T6C8L7</accession>
<evidence type="ECO:0000313" key="2">
    <source>
        <dbReference type="Proteomes" id="UP000244240"/>
    </source>
</evidence>
<organism evidence="1 2">
    <name type="scientific">Melghirimyces profundicolus</name>
    <dbReference type="NCBI Taxonomy" id="1242148"/>
    <lineage>
        <taxon>Bacteria</taxon>
        <taxon>Bacillati</taxon>
        <taxon>Bacillota</taxon>
        <taxon>Bacilli</taxon>
        <taxon>Bacillales</taxon>
        <taxon>Thermoactinomycetaceae</taxon>
        <taxon>Melghirimyces</taxon>
    </lineage>
</organism>
<name>A0A2T6C8L7_9BACL</name>
<dbReference type="Proteomes" id="UP000244240">
    <property type="component" value="Unassembled WGS sequence"/>
</dbReference>